<dbReference type="EMBL" id="UHJG01000001">
    <property type="protein sequence ID" value="SUP98932.1"/>
    <property type="molecule type" value="Genomic_DNA"/>
</dbReference>
<keyword evidence="5" id="KW-1185">Reference proteome</keyword>
<keyword evidence="3" id="KW-0418">Kinase</keyword>
<dbReference type="AlphaFoldDB" id="A0A085U7R3"/>
<dbReference type="InterPro" id="IPR046847">
    <property type="entry name" value="Xre-like_HTH"/>
</dbReference>
<dbReference type="NCBIfam" id="TIGR02293">
    <property type="entry name" value="TAS_TIGR02293"/>
    <property type="match status" value="1"/>
</dbReference>
<dbReference type="RefSeq" id="WP_038242631.1">
    <property type="nucleotide sequence ID" value="NZ_CABIHR010000009.1"/>
</dbReference>
<dbReference type="Pfam" id="PF20432">
    <property type="entry name" value="Xre-like-HTH"/>
    <property type="match status" value="1"/>
</dbReference>
<dbReference type="GO" id="GO:0016301">
    <property type="term" value="F:kinase activity"/>
    <property type="evidence" value="ECO:0007669"/>
    <property type="project" value="UniProtKB-KW"/>
</dbReference>
<proteinExistence type="predicted"/>
<evidence type="ECO:0000259" key="2">
    <source>
        <dbReference type="Pfam" id="PF20432"/>
    </source>
</evidence>
<keyword evidence="3" id="KW-0808">Transferase</keyword>
<dbReference type="Pfam" id="PF09722">
    <property type="entry name" value="Xre_MbcA_ParS_C"/>
    <property type="match status" value="1"/>
</dbReference>
<evidence type="ECO:0000259" key="1">
    <source>
        <dbReference type="Pfam" id="PF09722"/>
    </source>
</evidence>
<feature type="domain" description="Antitoxin Xre-like helix-turn-helix" evidence="2">
    <location>
        <begin position="41"/>
        <end position="90"/>
    </location>
</feature>
<evidence type="ECO:0000313" key="5">
    <source>
        <dbReference type="Proteomes" id="UP000255169"/>
    </source>
</evidence>
<dbReference type="InterPro" id="IPR024467">
    <property type="entry name" value="Xre/MbcA/ParS-like_toxin-bd"/>
</dbReference>
<organism evidence="3">
    <name type="scientific">Yersinia ruckeri</name>
    <dbReference type="NCBI Taxonomy" id="29486"/>
    <lineage>
        <taxon>Bacteria</taxon>
        <taxon>Pseudomonadati</taxon>
        <taxon>Pseudomonadota</taxon>
        <taxon>Gammaproteobacteria</taxon>
        <taxon>Enterobacterales</taxon>
        <taxon>Yersiniaceae</taxon>
        <taxon>Yersinia</taxon>
    </lineage>
</organism>
<dbReference type="GeneID" id="66879547"/>
<dbReference type="OrthoDB" id="8595277at2"/>
<dbReference type="PATRIC" id="fig|29486.44.peg.1504"/>
<dbReference type="Proteomes" id="UP000255169">
    <property type="component" value="Unassembled WGS sequence"/>
</dbReference>
<protein>
    <submittedName>
        <fullName evidence="3">Putative phosphatase/kinase</fullName>
    </submittedName>
</protein>
<dbReference type="InterPro" id="IPR011979">
    <property type="entry name" value="Antitox_Xre"/>
</dbReference>
<dbReference type="eggNOG" id="COG5642">
    <property type="taxonomic scope" value="Bacteria"/>
</dbReference>
<reference evidence="3" key="1">
    <citation type="journal article" date="2015" name="Genome Announc.">
        <title>Complete Genome Sequence of Yersinia ruckeri Strain CSF007-82, Etiologic Agent of Red Mouth Disease in Salmonid Fish.</title>
        <authorList>
            <person name="Nelson M.C."/>
            <person name="LaPatra S.E."/>
            <person name="Welch T.J."/>
            <person name="Graf J."/>
        </authorList>
    </citation>
    <scope>NUCLEOTIDE SEQUENCE</scope>
    <source>
        <strain evidence="3">CSF007-82</strain>
    </source>
</reference>
<name>A0A085U7R3_YERRU</name>
<dbReference type="EMBL" id="LN681231">
    <property type="protein sequence ID" value="CEK27613.1"/>
    <property type="molecule type" value="Genomic_DNA"/>
</dbReference>
<accession>A0A085U7R3</accession>
<sequence length="148" mass="16407">MRTYHPSPMAKVSALWREIGLPASRGTALVDSIKLGFTVDVIDTIHLWADMPKSEILRATGIPSRSLTRRRTHDGRFTPEESERIARFVRVMDAAVDLFGGDRTKATAWMSMPVKGLGNRTPDSLLETETGALEICDLIGRLEHGVFS</sequence>
<gene>
    <name evidence="3" type="ORF">CSF007_9300</name>
    <name evidence="4" type="ORF">NCTC10476_00288</name>
</gene>
<evidence type="ECO:0000313" key="4">
    <source>
        <dbReference type="EMBL" id="SUP98932.1"/>
    </source>
</evidence>
<feature type="domain" description="Antitoxin Xre/MbcA/ParS-like toxin-binding" evidence="1">
    <location>
        <begin position="94"/>
        <end position="145"/>
    </location>
</feature>
<reference evidence="4 5" key="2">
    <citation type="submission" date="2018-06" db="EMBL/GenBank/DDBJ databases">
        <authorList>
            <consortium name="Pathogen Informatics"/>
            <person name="Doyle S."/>
        </authorList>
    </citation>
    <scope>NUCLEOTIDE SEQUENCE [LARGE SCALE GENOMIC DNA]</scope>
    <source>
        <strain evidence="4 5">NCTC10476</strain>
    </source>
</reference>
<dbReference type="KEGG" id="yrb:UGYR_02055"/>
<dbReference type="GO" id="GO:0003677">
    <property type="term" value="F:DNA binding"/>
    <property type="evidence" value="ECO:0007669"/>
    <property type="project" value="InterPro"/>
</dbReference>
<evidence type="ECO:0000313" key="3">
    <source>
        <dbReference type="EMBL" id="CEK27613.1"/>
    </source>
</evidence>